<dbReference type="InterPro" id="IPR000888">
    <property type="entry name" value="RmlC-like"/>
</dbReference>
<comment type="catalytic activity">
    <reaction evidence="1 7">
        <text>dTDP-4-dehydro-6-deoxy-alpha-D-glucose = dTDP-4-dehydro-beta-L-rhamnose</text>
        <dbReference type="Rhea" id="RHEA:16969"/>
        <dbReference type="ChEBI" id="CHEBI:57649"/>
        <dbReference type="ChEBI" id="CHEBI:62830"/>
        <dbReference type="EC" id="5.1.3.13"/>
    </reaction>
</comment>
<comment type="function">
    <text evidence="2 7">Catalyzes the epimerization of the C3' and C5'positions of dTDP-6-deoxy-D-xylo-4-hexulose, forming dTDP-6-deoxy-L-lyxo-4-hexulose.</text>
</comment>
<dbReference type="SUPFAM" id="SSF51182">
    <property type="entry name" value="RmlC-like cupins"/>
    <property type="match status" value="1"/>
</dbReference>
<dbReference type="Pfam" id="PF00908">
    <property type="entry name" value="dTDP_sugar_isom"/>
    <property type="match status" value="1"/>
</dbReference>
<dbReference type="InterPro" id="IPR014710">
    <property type="entry name" value="RmlC-like_jellyroll"/>
</dbReference>
<dbReference type="GO" id="GO:0005829">
    <property type="term" value="C:cytosol"/>
    <property type="evidence" value="ECO:0007669"/>
    <property type="project" value="TreeGrafter"/>
</dbReference>
<feature type="site" description="Participates in a stacking interaction with the thymidine ring of dTDP-4-oxo-6-deoxyglucose" evidence="6">
    <location>
        <position position="138"/>
    </location>
</feature>
<keyword evidence="9" id="KW-1185">Reference proteome</keyword>
<dbReference type="EMBL" id="CP019434">
    <property type="protein sequence ID" value="APZ43469.1"/>
    <property type="molecule type" value="Genomic_DNA"/>
</dbReference>
<dbReference type="Proteomes" id="UP000243807">
    <property type="component" value="Chromosome"/>
</dbReference>
<comment type="subunit">
    <text evidence="7">Homodimer.</text>
</comment>
<dbReference type="InterPro" id="IPR011051">
    <property type="entry name" value="RmlC_Cupin_sf"/>
</dbReference>
<dbReference type="STRING" id="1765967.BW247_10530"/>
<dbReference type="PANTHER" id="PTHR21047:SF2">
    <property type="entry name" value="THYMIDINE DIPHOSPHO-4-KETO-RHAMNOSE 3,5-EPIMERASE"/>
    <property type="match status" value="1"/>
</dbReference>
<feature type="active site" description="Proton donor" evidence="5">
    <location>
        <position position="132"/>
    </location>
</feature>
<evidence type="ECO:0000256" key="4">
    <source>
        <dbReference type="ARBA" id="ARBA00019595"/>
    </source>
</evidence>
<proteinExistence type="inferred from homology"/>
<dbReference type="EC" id="5.1.3.13" evidence="3 7"/>
<dbReference type="Gene3D" id="2.60.120.10">
    <property type="entry name" value="Jelly Rolls"/>
    <property type="match status" value="1"/>
</dbReference>
<organism evidence="8 9">
    <name type="scientific">Acidihalobacter ferrooxydans</name>
    <dbReference type="NCBI Taxonomy" id="1765967"/>
    <lineage>
        <taxon>Bacteria</taxon>
        <taxon>Pseudomonadati</taxon>
        <taxon>Pseudomonadota</taxon>
        <taxon>Gammaproteobacteria</taxon>
        <taxon>Chromatiales</taxon>
        <taxon>Ectothiorhodospiraceae</taxon>
        <taxon>Acidihalobacter</taxon>
    </lineage>
</organism>
<dbReference type="GO" id="GO:0000271">
    <property type="term" value="P:polysaccharide biosynthetic process"/>
    <property type="evidence" value="ECO:0007669"/>
    <property type="project" value="TreeGrafter"/>
</dbReference>
<dbReference type="PANTHER" id="PTHR21047">
    <property type="entry name" value="DTDP-6-DEOXY-D-GLUCOSE-3,5 EPIMERASE"/>
    <property type="match status" value="1"/>
</dbReference>
<comment type="pathway">
    <text evidence="7">Carbohydrate biosynthesis; dTDP-L-rhamnose biosynthesis.</text>
</comment>
<dbReference type="NCBIfam" id="TIGR01221">
    <property type="entry name" value="rmlC"/>
    <property type="match status" value="1"/>
</dbReference>
<comment type="similarity">
    <text evidence="7">Belongs to the dTDP-4-dehydrorhamnose 3,5-epimerase family.</text>
</comment>
<protein>
    <recommendedName>
        <fullName evidence="4 7">dTDP-4-dehydrorhamnose 3,5-epimerase</fullName>
        <ecNumber evidence="3 7">5.1.3.13</ecNumber>
    </recommendedName>
    <alternativeName>
        <fullName evidence="7">Thymidine diphospho-4-keto-rhamnose 3,5-epimerase</fullName>
    </alternativeName>
</protein>
<reference evidence="8 9" key="1">
    <citation type="submission" date="2017-01" db="EMBL/GenBank/DDBJ databases">
        <title>Draft sequence of Acidihalobacter ferrooxidans strain DSM 14175 (strain V8).</title>
        <authorList>
            <person name="Khaleque H.N."/>
            <person name="Ramsay J.P."/>
            <person name="Murphy R.J.T."/>
            <person name="Kaksonen A.H."/>
            <person name="Boxall N.J."/>
            <person name="Watkin E.L.J."/>
        </authorList>
    </citation>
    <scope>NUCLEOTIDE SEQUENCE [LARGE SCALE GENOMIC DNA]</scope>
    <source>
        <strain evidence="8 9">V8</strain>
    </source>
</reference>
<evidence type="ECO:0000256" key="1">
    <source>
        <dbReference type="ARBA" id="ARBA00001298"/>
    </source>
</evidence>
<accession>A0A1P8UI19</accession>
<evidence type="ECO:0000256" key="2">
    <source>
        <dbReference type="ARBA" id="ARBA00001997"/>
    </source>
</evidence>
<evidence type="ECO:0000256" key="7">
    <source>
        <dbReference type="RuleBase" id="RU364069"/>
    </source>
</evidence>
<dbReference type="GO" id="GO:0008830">
    <property type="term" value="F:dTDP-4-dehydrorhamnose 3,5-epimerase activity"/>
    <property type="evidence" value="ECO:0007669"/>
    <property type="project" value="UniProtKB-UniRule"/>
</dbReference>
<sequence>MNFTPVAVAGAYRVDIEPHADERGFFARAFCAREFAEQGLCSSFVQANISRNARAGTLRGLHFQHPPHAEVKLVRCTRGALFDVVVDVRRESPSYGRWAGVELSADNHRALYVPQGCAHGFQTLVEDTEAFYLVSAFYAPEAEGGLSWRDPEVGIDWPLPPTVISPKDAAWPPLQDIKL</sequence>
<evidence type="ECO:0000313" key="9">
    <source>
        <dbReference type="Proteomes" id="UP000243807"/>
    </source>
</evidence>
<dbReference type="UniPathway" id="UPA00124"/>
<evidence type="ECO:0000256" key="3">
    <source>
        <dbReference type="ARBA" id="ARBA00012098"/>
    </source>
</evidence>
<dbReference type="AlphaFoldDB" id="A0A1P8UI19"/>
<evidence type="ECO:0000313" key="8">
    <source>
        <dbReference type="EMBL" id="APZ43469.1"/>
    </source>
</evidence>
<dbReference type="CDD" id="cd00438">
    <property type="entry name" value="cupin_RmlC"/>
    <property type="match status" value="1"/>
</dbReference>
<name>A0A1P8UI19_9GAMM</name>
<dbReference type="GO" id="GO:0019305">
    <property type="term" value="P:dTDP-rhamnose biosynthetic process"/>
    <property type="evidence" value="ECO:0007669"/>
    <property type="project" value="UniProtKB-UniRule"/>
</dbReference>
<evidence type="ECO:0000256" key="6">
    <source>
        <dbReference type="PIRSR" id="PIRSR600888-3"/>
    </source>
</evidence>
<dbReference type="KEGG" id="afy:BW247_10530"/>
<evidence type="ECO:0000256" key="5">
    <source>
        <dbReference type="PIRSR" id="PIRSR600888-1"/>
    </source>
</evidence>
<dbReference type="RefSeq" id="WP_076837109.1">
    <property type="nucleotide sequence ID" value="NZ_CP019434.1"/>
</dbReference>
<dbReference type="OrthoDB" id="9800680at2"/>
<gene>
    <name evidence="8" type="ORF">BW247_10530</name>
</gene>
<feature type="active site" description="Proton acceptor" evidence="5">
    <location>
        <position position="62"/>
    </location>
</feature>
<keyword evidence="7" id="KW-0413">Isomerase</keyword>